<proteinExistence type="predicted"/>
<dbReference type="AlphaFoldDB" id="A0AA40A048"/>
<sequence>MHSSALLWYSLLHCAVSSRNLTCFLPWPSMAVCLTVIGCIAAEGGRWVSDGVLSHYSLAFSTGSKRRGREREICKEAWCFLFSFLDPCGLWPSYLSRSLLQLLCIIHVSGSTATQRFRTAGRCGVAMA</sequence>
<evidence type="ECO:0000256" key="1">
    <source>
        <dbReference type="SAM" id="SignalP"/>
    </source>
</evidence>
<dbReference type="RefSeq" id="XP_060291723.1">
    <property type="nucleotide sequence ID" value="XM_060435173.1"/>
</dbReference>
<comment type="caution">
    <text evidence="2">The sequence shown here is derived from an EMBL/GenBank/DDBJ whole genome shotgun (WGS) entry which is preliminary data.</text>
</comment>
<evidence type="ECO:0000313" key="2">
    <source>
        <dbReference type="EMBL" id="KAK0706629.1"/>
    </source>
</evidence>
<name>A0AA40A048_9PEZI</name>
<evidence type="ECO:0000313" key="3">
    <source>
        <dbReference type="Proteomes" id="UP001172101"/>
    </source>
</evidence>
<protein>
    <recommendedName>
        <fullName evidence="4">Secreted protein</fullName>
    </recommendedName>
</protein>
<keyword evidence="3" id="KW-1185">Reference proteome</keyword>
<organism evidence="2 3">
    <name type="scientific">Lasiosphaeria miniovina</name>
    <dbReference type="NCBI Taxonomy" id="1954250"/>
    <lineage>
        <taxon>Eukaryota</taxon>
        <taxon>Fungi</taxon>
        <taxon>Dikarya</taxon>
        <taxon>Ascomycota</taxon>
        <taxon>Pezizomycotina</taxon>
        <taxon>Sordariomycetes</taxon>
        <taxon>Sordariomycetidae</taxon>
        <taxon>Sordariales</taxon>
        <taxon>Lasiosphaeriaceae</taxon>
        <taxon>Lasiosphaeria</taxon>
    </lineage>
</organism>
<reference evidence="2" key="1">
    <citation type="submission" date="2023-06" db="EMBL/GenBank/DDBJ databases">
        <title>Genome-scale phylogeny and comparative genomics of the fungal order Sordariales.</title>
        <authorList>
            <consortium name="Lawrence Berkeley National Laboratory"/>
            <person name="Hensen N."/>
            <person name="Bonometti L."/>
            <person name="Westerberg I."/>
            <person name="Brannstrom I.O."/>
            <person name="Guillou S."/>
            <person name="Cros-Aarteil S."/>
            <person name="Calhoun S."/>
            <person name="Haridas S."/>
            <person name="Kuo A."/>
            <person name="Mondo S."/>
            <person name="Pangilinan J."/>
            <person name="Riley R."/>
            <person name="LaButti K."/>
            <person name="Andreopoulos B."/>
            <person name="Lipzen A."/>
            <person name="Chen C."/>
            <person name="Yanf M."/>
            <person name="Daum C."/>
            <person name="Ng V."/>
            <person name="Clum A."/>
            <person name="Steindorff A."/>
            <person name="Ohm R."/>
            <person name="Martin F."/>
            <person name="Silar P."/>
            <person name="Natvig D."/>
            <person name="Lalanne C."/>
            <person name="Gautier V."/>
            <person name="Ament-velasquez S.L."/>
            <person name="Kruys A."/>
            <person name="Hutchinson M.I."/>
            <person name="Powell A.J."/>
            <person name="Barry K."/>
            <person name="Miller A.N."/>
            <person name="Grigoriev I.V."/>
            <person name="Debuchy R."/>
            <person name="Gladieux P."/>
            <person name="Thoren M.H."/>
            <person name="Johannesson H."/>
        </authorList>
    </citation>
    <scope>NUCLEOTIDE SEQUENCE</scope>
    <source>
        <strain evidence="2">SMH2392-1A</strain>
    </source>
</reference>
<accession>A0AA40A048</accession>
<dbReference type="GeneID" id="85318443"/>
<feature type="signal peptide" evidence="1">
    <location>
        <begin position="1"/>
        <end position="17"/>
    </location>
</feature>
<keyword evidence="1" id="KW-0732">Signal</keyword>
<evidence type="ECO:0008006" key="4">
    <source>
        <dbReference type="Google" id="ProtNLM"/>
    </source>
</evidence>
<dbReference type="EMBL" id="JAUIRO010000007">
    <property type="protein sequence ID" value="KAK0706629.1"/>
    <property type="molecule type" value="Genomic_DNA"/>
</dbReference>
<dbReference type="Proteomes" id="UP001172101">
    <property type="component" value="Unassembled WGS sequence"/>
</dbReference>
<feature type="chain" id="PRO_5041400212" description="Secreted protein" evidence="1">
    <location>
        <begin position="18"/>
        <end position="128"/>
    </location>
</feature>
<gene>
    <name evidence="2" type="ORF">B0T26DRAFT_464602</name>
</gene>